<comment type="caution">
    <text evidence="1">The sequence shown here is derived from an EMBL/GenBank/DDBJ whole genome shotgun (WGS) entry which is preliminary data.</text>
</comment>
<accession>A0AAW6R127</accession>
<reference evidence="1" key="1">
    <citation type="journal article" date="2019" name="Int J Environ Res Public Health">
        <title>Characterization of Chromosome-Mediated BlaOXA-894 in Shewanella xiamenensis Isolated from Pig Wastewater.</title>
        <authorList>
            <person name="Zou H."/>
            <person name="Zhou Z."/>
            <person name="Xia H."/>
            <person name="Zhao Q."/>
            <person name="Li X."/>
        </authorList>
    </citation>
    <scope>NUCLEOTIDE SEQUENCE</scope>
    <source>
        <strain evidence="1">2015oxa</strain>
    </source>
</reference>
<protein>
    <submittedName>
        <fullName evidence="1">Uncharacterized protein</fullName>
    </submittedName>
</protein>
<gene>
    <name evidence="1" type="ORF">E2650_17000</name>
</gene>
<proteinExistence type="predicted"/>
<sequence>MAFLSEINAFFSLKDRFWKTSPAVPEASNTAARFIRLFEAHGVARAQIPRFFGHGLTLFQVENESELLKALNQYILQDAAELFGVKLEWLEGATDELYELNHFYKAPQGFGVWLDQRLAKAVNQDVDGWLLTTHVNSDQYDALILMREVIGELSNQPIYRYHFCEQWIYSYWKCRADIAACMAQSWKRNCYIYGRELTPSIFEKITSLTTVPNSDLEHTSIRGKHFHPENLATEPQDFVKGLAEGEFGKSAALSRWLEWHERELMDAGFGDCGPKFQKLLKSLR</sequence>
<reference evidence="1" key="2">
    <citation type="submission" date="2019-04" db="EMBL/GenBank/DDBJ databases">
        <authorList>
            <person name="Zou H."/>
        </authorList>
    </citation>
    <scope>NUCLEOTIDE SEQUENCE</scope>
    <source>
        <strain evidence="1">2015oxa</strain>
    </source>
</reference>
<organism evidence="1">
    <name type="scientific">Shewanella xiamenensis</name>
    <dbReference type="NCBI Taxonomy" id="332186"/>
    <lineage>
        <taxon>Bacteria</taxon>
        <taxon>Pseudomonadati</taxon>
        <taxon>Pseudomonadota</taxon>
        <taxon>Gammaproteobacteria</taxon>
        <taxon>Alteromonadales</taxon>
        <taxon>Shewanellaceae</taxon>
        <taxon>Shewanella</taxon>
    </lineage>
</organism>
<evidence type="ECO:0000313" key="1">
    <source>
        <dbReference type="EMBL" id="MDG5901556.1"/>
    </source>
</evidence>
<dbReference type="EMBL" id="SUNE01000015">
    <property type="protein sequence ID" value="MDG5901556.1"/>
    <property type="molecule type" value="Genomic_DNA"/>
</dbReference>
<name>A0AAW6R127_9GAMM</name>
<dbReference type="Proteomes" id="UP001152518">
    <property type="component" value="Unassembled WGS sequence"/>
</dbReference>
<dbReference type="AlphaFoldDB" id="A0AAW6R127"/>
<dbReference type="RefSeq" id="WP_279255608.1">
    <property type="nucleotide sequence ID" value="NZ_JBCATI010000020.1"/>
</dbReference>